<dbReference type="GO" id="GO:0008703">
    <property type="term" value="F:5-amino-6-(5-phosphoribosylamino)uracil reductase activity"/>
    <property type="evidence" value="ECO:0007669"/>
    <property type="project" value="UniProtKB-EC"/>
</dbReference>
<keyword evidence="9 12" id="KW-0521">NADP</keyword>
<evidence type="ECO:0000256" key="4">
    <source>
        <dbReference type="ARBA" id="ARBA00005259"/>
    </source>
</evidence>
<dbReference type="SUPFAM" id="SSF53597">
    <property type="entry name" value="Dihydrofolate reductase-like"/>
    <property type="match status" value="1"/>
</dbReference>
<dbReference type="InterPro" id="IPR024072">
    <property type="entry name" value="DHFR-like_dom_sf"/>
</dbReference>
<feature type="binding site" evidence="14">
    <location>
        <position position="162"/>
    </location>
    <ligand>
        <name>substrate</name>
    </ligand>
</feature>
<accession>A0A8J6Y050</accession>
<dbReference type="Gene3D" id="3.40.140.10">
    <property type="entry name" value="Cytidine Deaminase, domain 2"/>
    <property type="match status" value="1"/>
</dbReference>
<evidence type="ECO:0000256" key="7">
    <source>
        <dbReference type="ARBA" id="ARBA00022723"/>
    </source>
</evidence>
<dbReference type="InterPro" id="IPR004794">
    <property type="entry name" value="Eubact_RibD"/>
</dbReference>
<evidence type="ECO:0000256" key="9">
    <source>
        <dbReference type="ARBA" id="ARBA00022857"/>
    </source>
</evidence>
<dbReference type="GO" id="GO:0009231">
    <property type="term" value="P:riboflavin biosynthetic process"/>
    <property type="evidence" value="ECO:0007669"/>
    <property type="project" value="UniProtKB-UniPathway"/>
</dbReference>
<dbReference type="UniPathway" id="UPA00275">
    <property type="reaction ID" value="UER00401"/>
</dbReference>
<feature type="binding site" evidence="14">
    <location>
        <position position="148"/>
    </location>
    <ligand>
        <name>NADP(+)</name>
        <dbReference type="ChEBI" id="CHEBI:58349"/>
    </ligand>
</feature>
<evidence type="ECO:0000256" key="11">
    <source>
        <dbReference type="ARBA" id="ARBA00023268"/>
    </source>
</evidence>
<dbReference type="AlphaFoldDB" id="A0A8J6Y050"/>
<evidence type="ECO:0000256" key="8">
    <source>
        <dbReference type="ARBA" id="ARBA00022833"/>
    </source>
</evidence>
<reference evidence="17 18" key="1">
    <citation type="submission" date="2020-08" db="EMBL/GenBank/DDBJ databases">
        <title>Acidobacteriota in marine sediments use diverse sulfur dissimilation pathways.</title>
        <authorList>
            <person name="Wasmund K."/>
        </authorList>
    </citation>
    <scope>NUCLEOTIDE SEQUENCE [LARGE SCALE GENOMIC DNA]</scope>
    <source>
        <strain evidence="17">MAG AM3-A</strain>
    </source>
</reference>
<comment type="catalytic activity">
    <reaction evidence="12">
        <text>5-amino-6-(5-phospho-D-ribitylamino)uracil + NADP(+) = 5-amino-6-(5-phospho-D-ribosylamino)uracil + NADPH + H(+)</text>
        <dbReference type="Rhea" id="RHEA:17845"/>
        <dbReference type="ChEBI" id="CHEBI:15378"/>
        <dbReference type="ChEBI" id="CHEBI:57783"/>
        <dbReference type="ChEBI" id="CHEBI:58349"/>
        <dbReference type="ChEBI" id="CHEBI:58421"/>
        <dbReference type="ChEBI" id="CHEBI:58453"/>
        <dbReference type="EC" id="1.1.1.193"/>
    </reaction>
</comment>
<evidence type="ECO:0000256" key="1">
    <source>
        <dbReference type="ARBA" id="ARBA00002151"/>
    </source>
</evidence>
<dbReference type="EC" id="1.1.1.193" evidence="12"/>
<dbReference type="InterPro" id="IPR011549">
    <property type="entry name" value="RibD_C"/>
</dbReference>
<comment type="caution">
    <text evidence="17">The sequence shown here is derived from an EMBL/GenBank/DDBJ whole genome shotgun (WGS) entry which is preliminary data.</text>
</comment>
<dbReference type="InterPro" id="IPR002125">
    <property type="entry name" value="CMP_dCMP_dom"/>
</dbReference>
<dbReference type="NCBIfam" id="TIGR00326">
    <property type="entry name" value="eubact_ribD"/>
    <property type="match status" value="1"/>
</dbReference>
<feature type="binding site" evidence="14">
    <location>
        <position position="194"/>
    </location>
    <ligand>
        <name>NADP(+)</name>
        <dbReference type="ChEBI" id="CHEBI:58349"/>
    </ligand>
</feature>
<evidence type="ECO:0000256" key="13">
    <source>
        <dbReference type="PIRSR" id="PIRSR006769-1"/>
    </source>
</evidence>
<dbReference type="PROSITE" id="PS00903">
    <property type="entry name" value="CYT_DCMP_DEAMINASES_1"/>
    <property type="match status" value="1"/>
</dbReference>
<evidence type="ECO:0000256" key="3">
    <source>
        <dbReference type="ARBA" id="ARBA00004910"/>
    </source>
</evidence>
<feature type="active site" description="Proton donor" evidence="13">
    <location>
        <position position="47"/>
    </location>
</feature>
<evidence type="ECO:0000256" key="12">
    <source>
        <dbReference type="PIRNR" id="PIRNR006769"/>
    </source>
</evidence>
<evidence type="ECO:0000256" key="6">
    <source>
        <dbReference type="ARBA" id="ARBA00022619"/>
    </source>
</evidence>
<evidence type="ECO:0000259" key="16">
    <source>
        <dbReference type="PROSITE" id="PS51747"/>
    </source>
</evidence>
<dbReference type="GO" id="GO:0008835">
    <property type="term" value="F:diaminohydroxyphosphoribosylaminopyrimidine deaminase activity"/>
    <property type="evidence" value="ECO:0007669"/>
    <property type="project" value="UniProtKB-EC"/>
</dbReference>
<keyword evidence="7 12" id="KW-0479">Metal-binding</keyword>
<keyword evidence="12 17" id="KW-0378">Hydrolase</keyword>
<dbReference type="EMBL" id="JACXWA010000101">
    <property type="protein sequence ID" value="MBD3870893.1"/>
    <property type="molecule type" value="Genomic_DNA"/>
</dbReference>
<keyword evidence="10 12" id="KW-0560">Oxidoreductase</keyword>
<dbReference type="NCBIfam" id="TIGR00227">
    <property type="entry name" value="ribD_Cterm"/>
    <property type="match status" value="1"/>
</dbReference>
<feature type="binding site" evidence="14">
    <location>
        <position position="190"/>
    </location>
    <ligand>
        <name>NADP(+)</name>
        <dbReference type="ChEBI" id="CHEBI:58349"/>
    </ligand>
</feature>
<comment type="pathway">
    <text evidence="3 12">Cofactor biosynthesis; riboflavin biosynthesis; 5-amino-6-(D-ribitylamino)uracil from GTP: step 3/4.</text>
</comment>
<feature type="binding site" evidence="14">
    <location>
        <position position="201"/>
    </location>
    <ligand>
        <name>substrate</name>
    </ligand>
</feature>
<dbReference type="PANTHER" id="PTHR38011">
    <property type="entry name" value="DIHYDROFOLATE REDUCTASE FAMILY PROTEIN (AFU_ORTHOLOGUE AFUA_8G06820)"/>
    <property type="match status" value="1"/>
</dbReference>
<feature type="binding site" evidence="15">
    <location>
        <position position="45"/>
    </location>
    <ligand>
        <name>Zn(2+)</name>
        <dbReference type="ChEBI" id="CHEBI:29105"/>
        <note>catalytic</note>
    </ligand>
</feature>
<evidence type="ECO:0000256" key="10">
    <source>
        <dbReference type="ARBA" id="ARBA00023002"/>
    </source>
</evidence>
<comment type="pathway">
    <text evidence="2 12">Cofactor biosynthesis; riboflavin biosynthesis; 5-amino-6-(D-ribitylamino)uracil from GTP: step 2/4.</text>
</comment>
<dbReference type="PROSITE" id="PS51747">
    <property type="entry name" value="CYT_DCMP_DEAMINASES_2"/>
    <property type="match status" value="1"/>
</dbReference>
<dbReference type="GO" id="GO:0050661">
    <property type="term" value="F:NADP binding"/>
    <property type="evidence" value="ECO:0007669"/>
    <property type="project" value="InterPro"/>
</dbReference>
<feature type="binding site" evidence="14">
    <location>
        <position position="289"/>
    </location>
    <ligand>
        <name>substrate</name>
    </ligand>
</feature>
<feature type="binding site" evidence="14">
    <location>
        <position position="198"/>
    </location>
    <ligand>
        <name>substrate</name>
    </ligand>
</feature>
<comment type="similarity">
    <text evidence="4 12">In the N-terminal section; belongs to the cytidine and deoxycytidylate deaminase family.</text>
</comment>
<dbReference type="PIRSF" id="PIRSF006769">
    <property type="entry name" value="RibD"/>
    <property type="match status" value="1"/>
</dbReference>
<proteinExistence type="inferred from homology"/>
<evidence type="ECO:0000313" key="17">
    <source>
        <dbReference type="EMBL" id="MBD3870893.1"/>
    </source>
</evidence>
<dbReference type="InterPro" id="IPR050765">
    <property type="entry name" value="Riboflavin_Biosynth_HTPR"/>
</dbReference>
<dbReference type="Proteomes" id="UP000598633">
    <property type="component" value="Unassembled WGS sequence"/>
</dbReference>
<comment type="cofactor">
    <cofactor evidence="12 15">
        <name>Zn(2+)</name>
        <dbReference type="ChEBI" id="CHEBI:29105"/>
    </cofactor>
    <text evidence="12 15">Binds 1 zinc ion.</text>
</comment>
<evidence type="ECO:0000256" key="14">
    <source>
        <dbReference type="PIRSR" id="PIRSR006769-2"/>
    </source>
</evidence>
<comment type="similarity">
    <text evidence="5 12">In the C-terminal section; belongs to the HTP reductase family.</text>
</comment>
<dbReference type="InterPro" id="IPR016193">
    <property type="entry name" value="Cytidine_deaminase-like"/>
</dbReference>
<feature type="binding site" evidence="14">
    <location>
        <position position="178"/>
    </location>
    <ligand>
        <name>substrate</name>
    </ligand>
</feature>
<dbReference type="Pfam" id="PF00383">
    <property type="entry name" value="dCMP_cyt_deam_1"/>
    <property type="match status" value="1"/>
</dbReference>
<evidence type="ECO:0000256" key="2">
    <source>
        <dbReference type="ARBA" id="ARBA00004882"/>
    </source>
</evidence>
<organism evidence="17 18">
    <name type="scientific">Candidatus Sulfomarinibacter kjeldsenii</name>
    <dbReference type="NCBI Taxonomy" id="2885994"/>
    <lineage>
        <taxon>Bacteria</taxon>
        <taxon>Pseudomonadati</taxon>
        <taxon>Acidobacteriota</taxon>
        <taxon>Thermoanaerobaculia</taxon>
        <taxon>Thermoanaerobaculales</taxon>
        <taxon>Candidatus Sulfomarinibacteraceae</taxon>
        <taxon>Candidatus Sulfomarinibacter</taxon>
    </lineage>
</organism>
<keyword evidence="11" id="KW-0511">Multifunctional enzyme</keyword>
<protein>
    <recommendedName>
        <fullName evidence="12">Riboflavin biosynthesis protein RibD</fullName>
    </recommendedName>
    <domain>
        <recommendedName>
            <fullName evidence="12">Diaminohydroxyphosphoribosylaminopyrimidine deaminase</fullName>
            <shortName evidence="12">DRAP deaminase</shortName>
            <ecNumber evidence="12">3.5.4.26</ecNumber>
        </recommendedName>
        <alternativeName>
            <fullName evidence="12">Riboflavin-specific deaminase</fullName>
        </alternativeName>
    </domain>
    <domain>
        <recommendedName>
            <fullName evidence="12">5-amino-6-(5-phosphoribosylamino)uracil reductase</fullName>
            <ecNumber evidence="12">1.1.1.193</ecNumber>
        </recommendedName>
        <alternativeName>
            <fullName evidence="12">HTP reductase</fullName>
        </alternativeName>
    </domain>
</protein>
<keyword evidence="8 12" id="KW-0862">Zinc</keyword>
<dbReference type="PANTHER" id="PTHR38011:SF7">
    <property type="entry name" value="2,5-DIAMINO-6-RIBOSYLAMINO-4(3H)-PYRIMIDINONE 5'-PHOSPHATE REDUCTASE"/>
    <property type="match status" value="1"/>
</dbReference>
<sequence length="366" mass="39326">MDRALHLAALGRCGASPNPMVGAVIVDAHGQLAGEGYHAAYGGPHAEIVALADAGGRARGGTIYVTLEPCAHHGKTPPCVNAILAAGLQRVVVALSEPTSQAGGGCDHLRAEGIEVHEGPGAERSRTLNRRWLHWIRFHRPWVTLKAAVSLDGRVATREGHSKWITGEGARDRGLELREEHDAILVGVETILADDPRLTRRLGLNPVSGWRRIILDSKLRTPTDAVVVQSQPESTLIYHTVEAPVEDRRRLREAGVEMVELKADCHGRVDIEAALDHLARREVAALLVEGGPTVHGSFNDADLIDEVALFIAPFIIGGEAPSAVAGRGVATLEVAQRLVFEDIDRHGDDLEIRAVRPKEADVHGAD</sequence>
<comment type="catalytic activity">
    <reaction evidence="12">
        <text>2,5-diamino-6-hydroxy-4-(5-phosphoribosylamino)-pyrimidine + H2O + H(+) = 5-amino-6-(5-phospho-D-ribosylamino)uracil + NH4(+)</text>
        <dbReference type="Rhea" id="RHEA:21868"/>
        <dbReference type="ChEBI" id="CHEBI:15377"/>
        <dbReference type="ChEBI" id="CHEBI:15378"/>
        <dbReference type="ChEBI" id="CHEBI:28938"/>
        <dbReference type="ChEBI" id="CHEBI:58453"/>
        <dbReference type="ChEBI" id="CHEBI:58614"/>
        <dbReference type="EC" id="3.5.4.26"/>
    </reaction>
</comment>
<comment type="function">
    <text evidence="1 12">Converts 2,5-diamino-6-(ribosylamino)-4(3h)-pyrimidinone 5'-phosphate into 5-amino-6-(ribosylamino)-2,4(1h,3h)-pyrimidinedione 5'-phosphate.</text>
</comment>
<dbReference type="InterPro" id="IPR002734">
    <property type="entry name" value="RibDG_C"/>
</dbReference>
<keyword evidence="6 12" id="KW-0686">Riboflavin biosynthesis</keyword>
<feature type="binding site" evidence="14">
    <location>
        <begin position="291"/>
        <end position="297"/>
    </location>
    <ligand>
        <name>NADP(+)</name>
        <dbReference type="ChEBI" id="CHEBI:58349"/>
    </ligand>
</feature>
<evidence type="ECO:0000256" key="15">
    <source>
        <dbReference type="PIRSR" id="PIRSR006769-3"/>
    </source>
</evidence>
<dbReference type="GO" id="GO:0008270">
    <property type="term" value="F:zinc ion binding"/>
    <property type="evidence" value="ECO:0007669"/>
    <property type="project" value="InterPro"/>
</dbReference>
<feature type="binding site" evidence="15">
    <location>
        <position position="70"/>
    </location>
    <ligand>
        <name>Zn(2+)</name>
        <dbReference type="ChEBI" id="CHEBI:29105"/>
        <note>catalytic</note>
    </ligand>
</feature>
<name>A0A8J6Y050_9BACT</name>
<dbReference type="SUPFAM" id="SSF53927">
    <property type="entry name" value="Cytidine deaminase-like"/>
    <property type="match status" value="1"/>
</dbReference>
<dbReference type="Pfam" id="PF01872">
    <property type="entry name" value="RibD_C"/>
    <property type="match status" value="1"/>
</dbReference>
<dbReference type="EC" id="3.5.4.26" evidence="12"/>
<dbReference type="InterPro" id="IPR016192">
    <property type="entry name" value="APOBEC/CMP_deaminase_Zn-bd"/>
</dbReference>
<feature type="binding site" evidence="15">
    <location>
        <position position="79"/>
    </location>
    <ligand>
        <name>Zn(2+)</name>
        <dbReference type="ChEBI" id="CHEBI:29105"/>
        <note>catalytic</note>
    </ligand>
</feature>
<evidence type="ECO:0000313" key="18">
    <source>
        <dbReference type="Proteomes" id="UP000598633"/>
    </source>
</evidence>
<feature type="domain" description="CMP/dCMP-type deaminase" evidence="16">
    <location>
        <begin position="1"/>
        <end position="117"/>
    </location>
</feature>
<dbReference type="CDD" id="cd01284">
    <property type="entry name" value="Riboflavin_deaminase-reductase"/>
    <property type="match status" value="1"/>
</dbReference>
<feature type="binding site" evidence="14">
    <location>
        <position position="217"/>
    </location>
    <ligand>
        <name>NADP(+)</name>
        <dbReference type="ChEBI" id="CHEBI:58349"/>
    </ligand>
</feature>
<gene>
    <name evidence="17" type="primary">ribD</name>
    <name evidence="17" type="ORF">IFJ97_05980</name>
</gene>
<dbReference type="Gene3D" id="3.40.430.10">
    <property type="entry name" value="Dihydrofolate Reductase, subunit A"/>
    <property type="match status" value="1"/>
</dbReference>
<feature type="binding site" evidence="14">
    <location>
        <position position="164"/>
    </location>
    <ligand>
        <name>NADP(+)</name>
        <dbReference type="ChEBI" id="CHEBI:58349"/>
    </ligand>
</feature>
<evidence type="ECO:0000256" key="5">
    <source>
        <dbReference type="ARBA" id="ARBA00007417"/>
    </source>
</evidence>